<dbReference type="AlphaFoldDB" id="A0AAN6XX21"/>
<reference evidence="1" key="1">
    <citation type="journal article" date="2023" name="Mol. Phylogenet. Evol.">
        <title>Genome-scale phylogeny and comparative genomics of the fungal order Sordariales.</title>
        <authorList>
            <person name="Hensen N."/>
            <person name="Bonometti L."/>
            <person name="Westerberg I."/>
            <person name="Brannstrom I.O."/>
            <person name="Guillou S."/>
            <person name="Cros-Aarteil S."/>
            <person name="Calhoun S."/>
            <person name="Haridas S."/>
            <person name="Kuo A."/>
            <person name="Mondo S."/>
            <person name="Pangilinan J."/>
            <person name="Riley R."/>
            <person name="LaButti K."/>
            <person name="Andreopoulos B."/>
            <person name="Lipzen A."/>
            <person name="Chen C."/>
            <person name="Yan M."/>
            <person name="Daum C."/>
            <person name="Ng V."/>
            <person name="Clum A."/>
            <person name="Steindorff A."/>
            <person name="Ohm R.A."/>
            <person name="Martin F."/>
            <person name="Silar P."/>
            <person name="Natvig D.O."/>
            <person name="Lalanne C."/>
            <person name="Gautier V."/>
            <person name="Ament-Velasquez S.L."/>
            <person name="Kruys A."/>
            <person name="Hutchinson M.I."/>
            <person name="Powell A.J."/>
            <person name="Barry K."/>
            <person name="Miller A.N."/>
            <person name="Grigoriev I.V."/>
            <person name="Debuchy R."/>
            <person name="Gladieux P."/>
            <person name="Hiltunen Thoren M."/>
            <person name="Johannesson H."/>
        </authorList>
    </citation>
    <scope>NUCLEOTIDE SEQUENCE</scope>
    <source>
        <strain evidence="1">CBS 315.58</strain>
    </source>
</reference>
<keyword evidence="2" id="KW-1185">Reference proteome</keyword>
<protein>
    <submittedName>
        <fullName evidence="1">Uncharacterized protein</fullName>
    </submittedName>
</protein>
<proteinExistence type="predicted"/>
<reference evidence="1" key="2">
    <citation type="submission" date="2023-05" db="EMBL/GenBank/DDBJ databases">
        <authorList>
            <consortium name="Lawrence Berkeley National Laboratory"/>
            <person name="Steindorff A."/>
            <person name="Hensen N."/>
            <person name="Bonometti L."/>
            <person name="Westerberg I."/>
            <person name="Brannstrom I.O."/>
            <person name="Guillou S."/>
            <person name="Cros-Aarteil S."/>
            <person name="Calhoun S."/>
            <person name="Haridas S."/>
            <person name="Kuo A."/>
            <person name="Mondo S."/>
            <person name="Pangilinan J."/>
            <person name="Riley R."/>
            <person name="Labutti K."/>
            <person name="Andreopoulos B."/>
            <person name="Lipzen A."/>
            <person name="Chen C."/>
            <person name="Yanf M."/>
            <person name="Daum C."/>
            <person name="Ng V."/>
            <person name="Clum A."/>
            <person name="Ohm R."/>
            <person name="Martin F."/>
            <person name="Silar P."/>
            <person name="Natvig D."/>
            <person name="Lalanne C."/>
            <person name="Gautier V."/>
            <person name="Ament-Velasquez S.L."/>
            <person name="Kruys A."/>
            <person name="Hutchinson M.I."/>
            <person name="Powell A.J."/>
            <person name="Barry K."/>
            <person name="Miller A.N."/>
            <person name="Grigoriev I.V."/>
            <person name="Debuchy R."/>
            <person name="Gladieux P."/>
            <person name="Thoren M.H."/>
            <person name="Johannesson H."/>
        </authorList>
    </citation>
    <scope>NUCLEOTIDE SEQUENCE</scope>
    <source>
        <strain evidence="1">CBS 315.58</strain>
    </source>
</reference>
<name>A0AAN6XX21_9PEZI</name>
<comment type="caution">
    <text evidence="1">The sequence shown here is derived from an EMBL/GenBank/DDBJ whole genome shotgun (WGS) entry which is preliminary data.</text>
</comment>
<accession>A0AAN6XX21</accession>
<dbReference type="Proteomes" id="UP001303160">
    <property type="component" value="Unassembled WGS sequence"/>
</dbReference>
<dbReference type="EMBL" id="MU863877">
    <property type="protein sequence ID" value="KAK4205272.1"/>
    <property type="molecule type" value="Genomic_DNA"/>
</dbReference>
<gene>
    <name evidence="1" type="ORF">QBC40DRAFT_249278</name>
</gene>
<evidence type="ECO:0000313" key="1">
    <source>
        <dbReference type="EMBL" id="KAK4205272.1"/>
    </source>
</evidence>
<evidence type="ECO:0000313" key="2">
    <source>
        <dbReference type="Proteomes" id="UP001303160"/>
    </source>
</evidence>
<sequence>MASFPYWKKLPTENQRLRQIWESNSVKSTTLTDALEEIAFLKSKLGETMDFVQQLNKSIDAPSELRPLFLSRWGYVKTRLPNPPEAAWIMAQFLRPIEEISEIEEEDALESAYSAMLELICFGADMFATYHYDYFRKYEEQMDAMLVDIIGKREKSGHVWEWDEDLMRMESSDSEINMLRDKLGAPMAPWFPRSQKALKDISYANASRIGED</sequence>
<organism evidence="1 2">
    <name type="scientific">Triangularia verruculosa</name>
    <dbReference type="NCBI Taxonomy" id="2587418"/>
    <lineage>
        <taxon>Eukaryota</taxon>
        <taxon>Fungi</taxon>
        <taxon>Dikarya</taxon>
        <taxon>Ascomycota</taxon>
        <taxon>Pezizomycotina</taxon>
        <taxon>Sordariomycetes</taxon>
        <taxon>Sordariomycetidae</taxon>
        <taxon>Sordariales</taxon>
        <taxon>Podosporaceae</taxon>
        <taxon>Triangularia</taxon>
    </lineage>
</organism>